<dbReference type="InterPro" id="IPR036866">
    <property type="entry name" value="RibonucZ/Hydroxyglut_hydro"/>
</dbReference>
<keyword evidence="2" id="KW-0378">Hydrolase</keyword>
<dbReference type="Pfam" id="PF00753">
    <property type="entry name" value="Lactamase_B"/>
    <property type="match status" value="1"/>
</dbReference>
<feature type="domain" description="Metallo-beta-lactamase" evidence="1">
    <location>
        <begin position="24"/>
        <end position="193"/>
    </location>
</feature>
<keyword evidence="3" id="KW-1185">Reference proteome</keyword>
<dbReference type="GO" id="GO:0016787">
    <property type="term" value="F:hydrolase activity"/>
    <property type="evidence" value="ECO:0007669"/>
    <property type="project" value="UniProtKB-KW"/>
</dbReference>
<evidence type="ECO:0000259" key="1">
    <source>
        <dbReference type="SMART" id="SM00849"/>
    </source>
</evidence>
<evidence type="ECO:0000313" key="2">
    <source>
        <dbReference type="EMBL" id="TFJ94249.1"/>
    </source>
</evidence>
<accession>A0A4Y9AED2</accession>
<dbReference type="SUPFAM" id="SSF56281">
    <property type="entry name" value="Metallo-hydrolase/oxidoreductase"/>
    <property type="match status" value="1"/>
</dbReference>
<dbReference type="SMART" id="SM00849">
    <property type="entry name" value="Lactamase_B"/>
    <property type="match status" value="1"/>
</dbReference>
<gene>
    <name evidence="2" type="ORF">E4U82_03055</name>
</gene>
<name>A0A4Y9AED2_9BACI</name>
<reference evidence="2 3" key="1">
    <citation type="submission" date="2019-03" db="EMBL/GenBank/DDBJ databases">
        <title>Genome sequence of Lentibacillus salicampi ATCC BAA-719.</title>
        <authorList>
            <person name="Maclea K.S."/>
            <person name="Simoes Junior M."/>
        </authorList>
    </citation>
    <scope>NUCLEOTIDE SEQUENCE [LARGE SCALE GENOMIC DNA]</scope>
    <source>
        <strain evidence="2 3">ATCC BAA-719</strain>
    </source>
</reference>
<dbReference type="AlphaFoldDB" id="A0A4Y9AED2"/>
<evidence type="ECO:0000313" key="3">
    <source>
        <dbReference type="Proteomes" id="UP000298484"/>
    </source>
</evidence>
<dbReference type="OrthoDB" id="235784at2"/>
<dbReference type="InterPro" id="IPR050662">
    <property type="entry name" value="Sec-metab_biosynth-thioest"/>
</dbReference>
<dbReference type="Proteomes" id="UP000298484">
    <property type="component" value="Unassembled WGS sequence"/>
</dbReference>
<dbReference type="InterPro" id="IPR001279">
    <property type="entry name" value="Metallo-B-lactamas"/>
</dbReference>
<dbReference type="PANTHER" id="PTHR23131:SF0">
    <property type="entry name" value="ENDORIBONUCLEASE LACTB2"/>
    <property type="match status" value="1"/>
</dbReference>
<proteinExistence type="predicted"/>
<protein>
    <submittedName>
        <fullName evidence="2">MBL fold metallo-hydrolase</fullName>
    </submittedName>
</protein>
<dbReference type="EMBL" id="SRHY01000002">
    <property type="protein sequence ID" value="TFJ94249.1"/>
    <property type="molecule type" value="Genomic_DNA"/>
</dbReference>
<sequence length="262" mass="30657">MKQLHYEDIDVIKTAVNPFYRVMKIHLYLIDGLLIDTGPRIRKFHLIPAFKSGHIFQIALTHSHDDHAGMVRWVSERFSVDIFCHEKALRVLSKHAQPSWYRRLFSSPRIDFQAKVYPSVIRTPDHEFIPIAAPGHTADHVCLLEPDRGWLFSGDLYITPYPKVFLKQESIHAYIASLQKLMSYNIDTIFCAHTGIIHDGKDMLKRKLDYLLTLRQHVTELHQAGLKDREIRKQLLPDKVRLELMSFGLFSRLNLIRSCYRE</sequence>
<dbReference type="Gene3D" id="3.60.15.10">
    <property type="entry name" value="Ribonuclease Z/Hydroxyacylglutathione hydrolase-like"/>
    <property type="match status" value="1"/>
</dbReference>
<dbReference type="PANTHER" id="PTHR23131">
    <property type="entry name" value="ENDORIBONUCLEASE LACTB2"/>
    <property type="match status" value="1"/>
</dbReference>
<organism evidence="2 3">
    <name type="scientific">Lentibacillus salicampi</name>
    <dbReference type="NCBI Taxonomy" id="175306"/>
    <lineage>
        <taxon>Bacteria</taxon>
        <taxon>Bacillati</taxon>
        <taxon>Bacillota</taxon>
        <taxon>Bacilli</taxon>
        <taxon>Bacillales</taxon>
        <taxon>Bacillaceae</taxon>
        <taxon>Lentibacillus</taxon>
    </lineage>
</organism>
<comment type="caution">
    <text evidence="2">The sequence shown here is derived from an EMBL/GenBank/DDBJ whole genome shotgun (WGS) entry which is preliminary data.</text>
</comment>
<dbReference type="RefSeq" id="WP_135108564.1">
    <property type="nucleotide sequence ID" value="NZ_SRHY01000002.1"/>
</dbReference>